<keyword evidence="1" id="KW-0812">Transmembrane</keyword>
<dbReference type="Proteomes" id="UP000001548">
    <property type="component" value="Unassembled WGS sequence"/>
</dbReference>
<sequence length="571" mass="63217">MWVPLCLLTQEIFACFTDLVITSNPAKAQIQLTFTVNKTLDIACSALPNTPQIQLKTGTLTFTTKPGWNFNVNGPKSIVLPCPDMNNAITDCIPAISSMSSAEFSVTSTTSGSAFQYSAVVPTIIVSRFDYNNCWAEIDILQSVYEDDGAMDINVKPLYCDIPAEAKLYAIFRISEVETATFPLEPQSTRAGGYAPLASEYIHTKAQTFKINCSTISSSPASKQKMTTAECTRIFRTFISYPYHLARLGASFSFTNSSSTGGVVVMQPSTNLRDNSTALCFSTASVRLYRDKICMELGAPTAESSACTLAGDVKSTYFYFSLSDNVDPFYASVKCYYTRLDPDFTFDTSVRSRYWYTCKDKTCKDTFASIIDHRNTSVAKYGVYMTNLAGQEVKRLLFTAHPPNVTCFADMYAEVMDDTLCIHATLPPNEDHCNILELPSTTTFKVKLWYTAGSGIESASVSLAGEFKYTGVFANLLCFTCSNNWVPNDKYFNGKYCSSQLSFIKSQYKKLHSYITVEIGDIVEVPDNVYFLDNRGLLITSLVLALISVIVTVTIVTLEFLQICKKQGRGK</sequence>
<feature type="signal peptide" evidence="2">
    <location>
        <begin position="1"/>
        <end position="22"/>
    </location>
</feature>
<keyword evidence="1" id="KW-0472">Membrane</keyword>
<keyword evidence="2" id="KW-0732">Signal</keyword>
<dbReference type="AlphaFoldDB" id="A0A644F1F9"/>
<keyword evidence="4" id="KW-1185">Reference proteome</keyword>
<evidence type="ECO:0000313" key="3">
    <source>
        <dbReference type="EMBL" id="KAE8302466.1"/>
    </source>
</evidence>
<comment type="caution">
    <text evidence="3">The sequence shown here is derived from an EMBL/GenBank/DDBJ whole genome shotgun (WGS) entry which is preliminary data.</text>
</comment>
<keyword evidence="1" id="KW-1133">Transmembrane helix</keyword>
<feature type="transmembrane region" description="Helical" evidence="1">
    <location>
        <begin position="537"/>
        <end position="561"/>
    </location>
</feature>
<proteinExistence type="predicted"/>
<accession>A0A644F1F9</accession>
<dbReference type="EMBL" id="AACB03000004">
    <property type="protein sequence ID" value="KAE8302466.1"/>
    <property type="molecule type" value="Genomic_DNA"/>
</dbReference>
<protein>
    <submittedName>
        <fullName evidence="3">Uncharacterized protein</fullName>
    </submittedName>
</protein>
<reference evidence="3 4" key="1">
    <citation type="journal article" date="2007" name="Science">
        <title>Genomic minimalism in the early diverging intestinal parasite Giardia lamblia.</title>
        <authorList>
            <person name="Morrison H.G."/>
            <person name="McArthur A.G."/>
            <person name="Gillin F.D."/>
            <person name="Aley S.B."/>
            <person name="Adam R.D."/>
            <person name="Olsen G.J."/>
            <person name="Best A.A."/>
            <person name="Cande W.Z."/>
            <person name="Chen F."/>
            <person name="Cipriano M.J."/>
            <person name="Davids B.J."/>
            <person name="Dawson S.C."/>
            <person name="Elmendorf H.G."/>
            <person name="Hehl A.B."/>
            <person name="Holder M.E."/>
            <person name="Huse S.M."/>
            <person name="Kim U.U."/>
            <person name="Lasek-Nesselquist E."/>
            <person name="Manning G."/>
            <person name="Nigam A."/>
            <person name="Nixon J.E."/>
            <person name="Palm D."/>
            <person name="Passamaneck N.E."/>
            <person name="Prabhu A."/>
            <person name="Reich C.I."/>
            <person name="Reiner D.S."/>
            <person name="Samuelson J."/>
            <person name="Svard S.G."/>
            <person name="Sogin M.L."/>
        </authorList>
    </citation>
    <scope>NUCLEOTIDE SEQUENCE [LARGE SCALE GENOMIC DNA]</scope>
    <source>
        <strain evidence="3 4">WB C6</strain>
    </source>
</reference>
<evidence type="ECO:0000256" key="1">
    <source>
        <dbReference type="SAM" id="Phobius"/>
    </source>
</evidence>
<feature type="chain" id="PRO_5024833025" evidence="2">
    <location>
        <begin position="23"/>
        <end position="571"/>
    </location>
</feature>
<name>A0A644F1F9_GIAIC</name>
<gene>
    <name evidence="3" type="ORF">GL50803_00112059</name>
</gene>
<evidence type="ECO:0000256" key="2">
    <source>
        <dbReference type="SAM" id="SignalP"/>
    </source>
</evidence>
<organism evidence="3 4">
    <name type="scientific">Giardia intestinalis (strain ATCC 50803 / WB clone C6)</name>
    <name type="common">Giardia lamblia</name>
    <dbReference type="NCBI Taxonomy" id="184922"/>
    <lineage>
        <taxon>Eukaryota</taxon>
        <taxon>Metamonada</taxon>
        <taxon>Diplomonadida</taxon>
        <taxon>Hexamitidae</taxon>
        <taxon>Giardiinae</taxon>
        <taxon>Giardia</taxon>
    </lineage>
</organism>
<dbReference type="InParanoid" id="A0A644F1F9"/>
<evidence type="ECO:0000313" key="4">
    <source>
        <dbReference type="Proteomes" id="UP000001548"/>
    </source>
</evidence>